<keyword evidence="2" id="KW-1185">Reference proteome</keyword>
<dbReference type="EMBL" id="RWGY01000029">
    <property type="protein sequence ID" value="TVU18906.1"/>
    <property type="molecule type" value="Genomic_DNA"/>
</dbReference>
<sequence>MPNWTPVYETTAFELSSFAEILRCFAHYLGFHGDPKYVVSSAPLNHYLLEYSAEVTLVPSTPLEAPLKFYGRGTTGPMAIREAAYIAITELHSRYAIGDALFRYYSFRVGADHENNFIPPREDESPMVRLLARLVEAMDECIGRLDEADKLVELGCFHTGGAQLLWSVSIIARTSS</sequence>
<protein>
    <submittedName>
        <fullName evidence="1">Uncharacterized protein</fullName>
    </submittedName>
</protein>
<organism evidence="1 2">
    <name type="scientific">Eragrostis curvula</name>
    <name type="common">weeping love grass</name>
    <dbReference type="NCBI Taxonomy" id="38414"/>
    <lineage>
        <taxon>Eukaryota</taxon>
        <taxon>Viridiplantae</taxon>
        <taxon>Streptophyta</taxon>
        <taxon>Embryophyta</taxon>
        <taxon>Tracheophyta</taxon>
        <taxon>Spermatophyta</taxon>
        <taxon>Magnoliopsida</taxon>
        <taxon>Liliopsida</taxon>
        <taxon>Poales</taxon>
        <taxon>Poaceae</taxon>
        <taxon>PACMAD clade</taxon>
        <taxon>Chloridoideae</taxon>
        <taxon>Eragrostideae</taxon>
        <taxon>Eragrostidinae</taxon>
        <taxon>Eragrostis</taxon>
    </lineage>
</organism>
<dbReference type="Proteomes" id="UP000324897">
    <property type="component" value="Chromosome 7"/>
</dbReference>
<feature type="non-terminal residue" evidence="1">
    <location>
        <position position="1"/>
    </location>
</feature>
<comment type="caution">
    <text evidence="1">The sequence shown here is derived from an EMBL/GenBank/DDBJ whole genome shotgun (WGS) entry which is preliminary data.</text>
</comment>
<reference evidence="1 2" key="1">
    <citation type="journal article" date="2019" name="Sci. Rep.">
        <title>A high-quality genome of Eragrostis curvula grass provides insights into Poaceae evolution and supports new strategies to enhance forage quality.</title>
        <authorList>
            <person name="Carballo J."/>
            <person name="Santos B.A.C.M."/>
            <person name="Zappacosta D."/>
            <person name="Garbus I."/>
            <person name="Selva J.P."/>
            <person name="Gallo C.A."/>
            <person name="Diaz A."/>
            <person name="Albertini E."/>
            <person name="Caccamo M."/>
            <person name="Echenique V."/>
        </authorList>
    </citation>
    <scope>NUCLEOTIDE SEQUENCE [LARGE SCALE GENOMIC DNA]</scope>
    <source>
        <strain evidence="2">cv. Victoria</strain>
        <tissue evidence="1">Leaf</tissue>
    </source>
</reference>
<dbReference type="AlphaFoldDB" id="A0A5J9U5Q3"/>
<name>A0A5J9U5Q3_9POAL</name>
<gene>
    <name evidence="1" type="ORF">EJB05_35024</name>
</gene>
<evidence type="ECO:0000313" key="1">
    <source>
        <dbReference type="EMBL" id="TVU18906.1"/>
    </source>
</evidence>
<proteinExistence type="predicted"/>
<dbReference type="Gramene" id="TVU18906">
    <property type="protein sequence ID" value="TVU18906"/>
    <property type="gene ID" value="EJB05_35024"/>
</dbReference>
<evidence type="ECO:0000313" key="2">
    <source>
        <dbReference type="Proteomes" id="UP000324897"/>
    </source>
</evidence>
<accession>A0A5J9U5Q3</accession>